<keyword evidence="2" id="KW-0489">Methyltransferase</keyword>
<evidence type="ECO:0000313" key="2">
    <source>
        <dbReference type="EMBL" id="RKT50254.1"/>
    </source>
</evidence>
<proteinExistence type="predicted"/>
<dbReference type="Pfam" id="PF08241">
    <property type="entry name" value="Methyltransf_11"/>
    <property type="match status" value="1"/>
</dbReference>
<evidence type="ECO:0000259" key="1">
    <source>
        <dbReference type="Pfam" id="PF08241"/>
    </source>
</evidence>
<dbReference type="RefSeq" id="WP_121459097.1">
    <property type="nucleotide sequence ID" value="NZ_RBXP01000018.1"/>
</dbReference>
<organism evidence="2 3">
    <name type="scientific">Azonexus fungiphilus</name>
    <dbReference type="NCBI Taxonomy" id="146940"/>
    <lineage>
        <taxon>Bacteria</taxon>
        <taxon>Pseudomonadati</taxon>
        <taxon>Pseudomonadota</taxon>
        <taxon>Betaproteobacteria</taxon>
        <taxon>Rhodocyclales</taxon>
        <taxon>Azonexaceae</taxon>
        <taxon>Azonexus</taxon>
    </lineage>
</organism>
<dbReference type="SUPFAM" id="SSF53335">
    <property type="entry name" value="S-adenosyl-L-methionine-dependent methyltransferases"/>
    <property type="match status" value="1"/>
</dbReference>
<sequence>MGLQHSYRLIAPFYDLAVDRATRGMRRASLARLPPTAGTILLAGVGTGLDLPHLPARHRYIGLDLTGAMLRRSLPRAGHLTFTAVQGDMHRLPFADASFDGVVAHLILAVVPQPALCLAEISRVLKPGGEALILDKFLRRDQKAPLRRLLNPLARRVATRLDVVFEDLLESSPGLILRDDSPALAGGWFRRIRLIRR</sequence>
<dbReference type="InterPro" id="IPR013216">
    <property type="entry name" value="Methyltransf_11"/>
</dbReference>
<dbReference type="Proteomes" id="UP000270626">
    <property type="component" value="Unassembled WGS sequence"/>
</dbReference>
<dbReference type="OrthoDB" id="323463at2"/>
<comment type="caution">
    <text evidence="2">The sequence shown here is derived from an EMBL/GenBank/DDBJ whole genome shotgun (WGS) entry which is preliminary data.</text>
</comment>
<dbReference type="Gene3D" id="3.40.50.150">
    <property type="entry name" value="Vaccinia Virus protein VP39"/>
    <property type="match status" value="1"/>
</dbReference>
<evidence type="ECO:0000313" key="3">
    <source>
        <dbReference type="Proteomes" id="UP000270626"/>
    </source>
</evidence>
<dbReference type="AlphaFoldDB" id="A0A495VLN3"/>
<dbReference type="GO" id="GO:0008757">
    <property type="term" value="F:S-adenosylmethionine-dependent methyltransferase activity"/>
    <property type="evidence" value="ECO:0007669"/>
    <property type="project" value="InterPro"/>
</dbReference>
<dbReference type="InterPro" id="IPR029063">
    <property type="entry name" value="SAM-dependent_MTases_sf"/>
</dbReference>
<protein>
    <submittedName>
        <fullName evidence="2">Methyltransferase family protein</fullName>
    </submittedName>
</protein>
<reference evidence="2 3" key="1">
    <citation type="submission" date="2018-10" db="EMBL/GenBank/DDBJ databases">
        <title>Genomic Encyclopedia of Type Strains, Phase IV (KMG-IV): sequencing the most valuable type-strain genomes for metagenomic binning, comparative biology and taxonomic classification.</title>
        <authorList>
            <person name="Goeker M."/>
        </authorList>
    </citation>
    <scope>NUCLEOTIDE SEQUENCE [LARGE SCALE GENOMIC DNA]</scope>
    <source>
        <strain evidence="2 3">DSM 23841</strain>
    </source>
</reference>
<keyword evidence="2" id="KW-0808">Transferase</keyword>
<gene>
    <name evidence="2" type="ORF">DFR40_2808</name>
</gene>
<dbReference type="GO" id="GO:0032259">
    <property type="term" value="P:methylation"/>
    <property type="evidence" value="ECO:0007669"/>
    <property type="project" value="UniProtKB-KW"/>
</dbReference>
<name>A0A495VLN3_9RHOO</name>
<accession>A0A495VLN3</accession>
<dbReference type="PANTHER" id="PTHR43591">
    <property type="entry name" value="METHYLTRANSFERASE"/>
    <property type="match status" value="1"/>
</dbReference>
<dbReference type="CDD" id="cd02440">
    <property type="entry name" value="AdoMet_MTases"/>
    <property type="match status" value="1"/>
</dbReference>
<feature type="domain" description="Methyltransferase type 11" evidence="1">
    <location>
        <begin position="43"/>
        <end position="132"/>
    </location>
</feature>
<dbReference type="EMBL" id="RBXP01000018">
    <property type="protein sequence ID" value="RKT50254.1"/>
    <property type="molecule type" value="Genomic_DNA"/>
</dbReference>
<keyword evidence="3" id="KW-1185">Reference proteome</keyword>